<dbReference type="SUPFAM" id="SSF49879">
    <property type="entry name" value="SMAD/FHA domain"/>
    <property type="match status" value="1"/>
</dbReference>
<evidence type="ECO:0000313" key="3">
    <source>
        <dbReference type="Proteomes" id="UP001501645"/>
    </source>
</evidence>
<evidence type="ECO:0008006" key="4">
    <source>
        <dbReference type="Google" id="ProtNLM"/>
    </source>
</evidence>
<name>A0ABP9A5F9_9MICO</name>
<keyword evidence="3" id="KW-1185">Reference proteome</keyword>
<dbReference type="Gene3D" id="2.60.200.20">
    <property type="match status" value="1"/>
</dbReference>
<feature type="region of interest" description="Disordered" evidence="1">
    <location>
        <begin position="1"/>
        <end position="42"/>
    </location>
</feature>
<gene>
    <name evidence="2" type="ORF">GCM10023351_18170</name>
</gene>
<sequence>MTAVAAPTRVPAGDHDGRTVPSGRPGDHDGDTRPHRAGRGPRRIEGRMVLPTGEVVAIDAPVVVGRLPRAGAMPGARLVAVPSPTGEVSRSHLAVLPVGEGIVVADLASTNGSVLIRSASAPESLPPHERTVVVPGDVVDLGDGAAIRFEGLA</sequence>
<organism evidence="2 3">
    <name type="scientific">Microbacterium gilvum</name>
    <dbReference type="NCBI Taxonomy" id="1336204"/>
    <lineage>
        <taxon>Bacteria</taxon>
        <taxon>Bacillati</taxon>
        <taxon>Actinomycetota</taxon>
        <taxon>Actinomycetes</taxon>
        <taxon>Micrococcales</taxon>
        <taxon>Microbacteriaceae</taxon>
        <taxon>Microbacterium</taxon>
    </lineage>
</organism>
<dbReference type="EMBL" id="BAABKO010000003">
    <property type="protein sequence ID" value="GAA4774138.1"/>
    <property type="molecule type" value="Genomic_DNA"/>
</dbReference>
<protein>
    <recommendedName>
        <fullName evidence="4">FHA domain-containing protein</fullName>
    </recommendedName>
</protein>
<comment type="caution">
    <text evidence="2">The sequence shown here is derived from an EMBL/GenBank/DDBJ whole genome shotgun (WGS) entry which is preliminary data.</text>
</comment>
<dbReference type="RefSeq" id="WP_345438318.1">
    <property type="nucleotide sequence ID" value="NZ_BAABKO010000003.1"/>
</dbReference>
<dbReference type="Proteomes" id="UP001501645">
    <property type="component" value="Unassembled WGS sequence"/>
</dbReference>
<dbReference type="InterPro" id="IPR008984">
    <property type="entry name" value="SMAD_FHA_dom_sf"/>
</dbReference>
<accession>A0ABP9A5F9</accession>
<evidence type="ECO:0000256" key="1">
    <source>
        <dbReference type="SAM" id="MobiDB-lite"/>
    </source>
</evidence>
<feature type="compositionally biased region" description="Basic and acidic residues" evidence="1">
    <location>
        <begin position="25"/>
        <end position="34"/>
    </location>
</feature>
<proteinExistence type="predicted"/>
<evidence type="ECO:0000313" key="2">
    <source>
        <dbReference type="EMBL" id="GAA4774138.1"/>
    </source>
</evidence>
<reference evidence="3" key="1">
    <citation type="journal article" date="2019" name="Int. J. Syst. Evol. Microbiol.">
        <title>The Global Catalogue of Microorganisms (GCM) 10K type strain sequencing project: providing services to taxonomists for standard genome sequencing and annotation.</title>
        <authorList>
            <consortium name="The Broad Institute Genomics Platform"/>
            <consortium name="The Broad Institute Genome Sequencing Center for Infectious Disease"/>
            <person name="Wu L."/>
            <person name="Ma J."/>
        </authorList>
    </citation>
    <scope>NUCLEOTIDE SEQUENCE [LARGE SCALE GENOMIC DNA]</scope>
    <source>
        <strain evidence="3">JCM 18537</strain>
    </source>
</reference>